<proteinExistence type="predicted"/>
<reference evidence="1" key="1">
    <citation type="submission" date="2018-07" db="EMBL/GenBank/DDBJ databases">
        <authorList>
            <consortium name="PulseNet: The National Subtyping Network for Foodborne Disease Surveillance"/>
            <person name="Tarr C.L."/>
            <person name="Trees E."/>
            <person name="Katz L.S."/>
            <person name="Carleton-Romer H.A."/>
            <person name="Stroika S."/>
            <person name="Kucerova Z."/>
            <person name="Roache K.F."/>
            <person name="Sabol A.L."/>
            <person name="Besser J."/>
            <person name="Gerner-Smidt P."/>
        </authorList>
    </citation>
    <scope>NUCLEOTIDE SEQUENCE</scope>
    <source>
        <strain evidence="1">PNUSAS001246</strain>
    </source>
</reference>
<comment type="caution">
    <text evidence="1">The sequence shown here is derived from an EMBL/GenBank/DDBJ whole genome shotgun (WGS) entry which is preliminary data.</text>
</comment>
<dbReference type="AlphaFoldDB" id="A0A619ALS5"/>
<evidence type="ECO:0000313" key="1">
    <source>
        <dbReference type="EMBL" id="ECX6035836.1"/>
    </source>
</evidence>
<protein>
    <submittedName>
        <fullName evidence="1">Uncharacterized protein</fullName>
    </submittedName>
</protein>
<accession>A0A619ALS5</accession>
<gene>
    <name evidence="1" type="ORF">ATT75_24675</name>
</gene>
<sequence length="69" mass="7884">MDAALPNMMRSGGRNKAWAETMMNMKVRSLINTASTLRPSPPQSPYAPPFHEIRFFFRICIFCSGDNFQ</sequence>
<name>A0A619ALS5_SALET</name>
<dbReference type="EMBL" id="AAKZQX010000076">
    <property type="protein sequence ID" value="ECX6035836.1"/>
    <property type="molecule type" value="Genomic_DNA"/>
</dbReference>
<organism evidence="1">
    <name type="scientific">Salmonella enterica subsp. enterica serovar Panama</name>
    <dbReference type="NCBI Taxonomy" id="29472"/>
    <lineage>
        <taxon>Bacteria</taxon>
        <taxon>Pseudomonadati</taxon>
        <taxon>Pseudomonadota</taxon>
        <taxon>Gammaproteobacteria</taxon>
        <taxon>Enterobacterales</taxon>
        <taxon>Enterobacteriaceae</taxon>
        <taxon>Salmonella</taxon>
    </lineage>
</organism>